<gene>
    <name evidence="2" type="ORF">XYLVIOL_LOCUS3553</name>
</gene>
<proteinExistence type="predicted"/>
<feature type="region of interest" description="Disordered" evidence="1">
    <location>
        <begin position="631"/>
        <end position="650"/>
    </location>
</feature>
<sequence length="650" mass="75257">MDEDEDVIIKGSSLYEHLQKLGYTDFESVTIENLTPKVEGKASKIPGFICNVKNIFRKFYTICLKIFQDDNVSKKQVETILNAKILLNDHGCTINSFLDKYDSKPWRTVLLKFMLFGTILSSSMYISYKTKYRNSANLFALTVLCLSTYTEYLRVNAHMNLKSVVSLQNDLFDLCKKGMKILRYGYKIKLSKGKNSQQFFDLTAGRLKYLQPLMEDLVKCLERISFAYYCVSLILIRLLPVGSYKEDLLTRFEDSSFQIYGEINYQKLKTLYYTYILTQSEMLHLLAIAYDNHAWHESFKKVPECKLAYIIRLLIKHLTICKRKLSEDIDAYYSFKLEPMLCKFKNSDSSQWHDLYMHLHLASNKLQLAYSHILSVIQDIDNDVLENLMNENSLENTVQKLSVSKQNIENAKDFVEFSTLFLVKTHINGSMDNRLELNIPTSTANSSYRVITDSEQEIMDEVYEEYIKDEYLKPLSEEADEISLYNYKRDKILFENFMTELKDALIDTKKSMSERESKALQRKYKTAMNNAASSDQFRVPTPPPMPSFNSSSIVQNNNKVSNDATKMQLHELFEKSNIIESIEKDKDNSIKKNMDDISTEEKSPIIGIPLPRTVEFSSFLTSSFLKAEEETFIGSGENSEDDEATEVKTE</sequence>
<evidence type="ECO:0000313" key="2">
    <source>
        <dbReference type="EMBL" id="CAL7938887.1"/>
    </source>
</evidence>
<protein>
    <submittedName>
        <fullName evidence="2">Uncharacterized protein</fullName>
    </submittedName>
</protein>
<evidence type="ECO:0000256" key="1">
    <source>
        <dbReference type="SAM" id="MobiDB-lite"/>
    </source>
</evidence>
<organism evidence="2 3">
    <name type="scientific">Xylocopa violacea</name>
    <name type="common">Violet carpenter bee</name>
    <name type="synonym">Apis violacea</name>
    <dbReference type="NCBI Taxonomy" id="135666"/>
    <lineage>
        <taxon>Eukaryota</taxon>
        <taxon>Metazoa</taxon>
        <taxon>Ecdysozoa</taxon>
        <taxon>Arthropoda</taxon>
        <taxon>Hexapoda</taxon>
        <taxon>Insecta</taxon>
        <taxon>Pterygota</taxon>
        <taxon>Neoptera</taxon>
        <taxon>Endopterygota</taxon>
        <taxon>Hymenoptera</taxon>
        <taxon>Apocrita</taxon>
        <taxon>Aculeata</taxon>
        <taxon>Apoidea</taxon>
        <taxon>Anthophila</taxon>
        <taxon>Apidae</taxon>
        <taxon>Xylocopa</taxon>
        <taxon>Xylocopa</taxon>
    </lineage>
</organism>
<evidence type="ECO:0000313" key="3">
    <source>
        <dbReference type="Proteomes" id="UP001642520"/>
    </source>
</evidence>
<reference evidence="2 3" key="1">
    <citation type="submission" date="2024-08" db="EMBL/GenBank/DDBJ databases">
        <authorList>
            <person name="Will J Nash"/>
            <person name="Angela Man"/>
            <person name="Seanna McTaggart"/>
            <person name="Kendall Baker"/>
            <person name="Tom Barker"/>
            <person name="Leah Catchpole"/>
            <person name="Alex Durrant"/>
            <person name="Karim Gharbi"/>
            <person name="Naomi Irish"/>
            <person name="Gemy Kaithakottil"/>
            <person name="Debby Ku"/>
            <person name="Aaliyah Providence"/>
            <person name="Felix Shaw"/>
            <person name="David Swarbreck"/>
            <person name="Chris Watkins"/>
            <person name="Ann M. McCartney"/>
            <person name="Giulio Formenti"/>
            <person name="Alice Mouton"/>
            <person name="Noel Vella"/>
            <person name="Bjorn M von Reumont"/>
            <person name="Adriana Vella"/>
            <person name="Wilfried Haerty"/>
        </authorList>
    </citation>
    <scope>NUCLEOTIDE SEQUENCE [LARGE SCALE GENOMIC DNA]</scope>
</reference>
<dbReference type="Proteomes" id="UP001642520">
    <property type="component" value="Unassembled WGS sequence"/>
</dbReference>
<dbReference type="EMBL" id="CAXAJV020001289">
    <property type="protein sequence ID" value="CAL7938887.1"/>
    <property type="molecule type" value="Genomic_DNA"/>
</dbReference>
<keyword evidence="3" id="KW-1185">Reference proteome</keyword>
<comment type="caution">
    <text evidence="2">The sequence shown here is derived from an EMBL/GenBank/DDBJ whole genome shotgun (WGS) entry which is preliminary data.</text>
</comment>
<name>A0ABP1NGB3_XYLVO</name>
<accession>A0ABP1NGB3</accession>